<evidence type="ECO:0000256" key="3">
    <source>
        <dbReference type="SAM" id="MobiDB-lite"/>
    </source>
</evidence>
<keyword evidence="4" id="KW-0472">Membrane</keyword>
<dbReference type="EMBL" id="CAXLJM020000024">
    <property type="protein sequence ID" value="CAL8091708.1"/>
    <property type="molecule type" value="Genomic_DNA"/>
</dbReference>
<gene>
    <name evidence="6" type="ORF">ODALV1_LOCUS8005</name>
</gene>
<reference evidence="6 7" key="1">
    <citation type="submission" date="2024-08" db="EMBL/GenBank/DDBJ databases">
        <authorList>
            <person name="Cucini C."/>
            <person name="Frati F."/>
        </authorList>
    </citation>
    <scope>NUCLEOTIDE SEQUENCE [LARGE SCALE GENOMIC DNA]</scope>
</reference>
<keyword evidence="7" id="KW-1185">Reference proteome</keyword>
<name>A0ABP1Q6X0_9HEXA</name>
<evidence type="ECO:0000313" key="6">
    <source>
        <dbReference type="EMBL" id="CAL8091708.1"/>
    </source>
</evidence>
<dbReference type="InterPro" id="IPR032675">
    <property type="entry name" value="LRR_dom_sf"/>
</dbReference>
<dbReference type="PANTHER" id="PTHR24366">
    <property type="entry name" value="IG(IMMUNOGLOBULIN) AND LRR(LEUCINE RICH REPEAT) DOMAINS"/>
    <property type="match status" value="1"/>
</dbReference>
<evidence type="ECO:0000256" key="4">
    <source>
        <dbReference type="SAM" id="Phobius"/>
    </source>
</evidence>
<evidence type="ECO:0000313" key="7">
    <source>
        <dbReference type="Proteomes" id="UP001642540"/>
    </source>
</evidence>
<organism evidence="6 7">
    <name type="scientific">Orchesella dallaii</name>
    <dbReference type="NCBI Taxonomy" id="48710"/>
    <lineage>
        <taxon>Eukaryota</taxon>
        <taxon>Metazoa</taxon>
        <taxon>Ecdysozoa</taxon>
        <taxon>Arthropoda</taxon>
        <taxon>Hexapoda</taxon>
        <taxon>Collembola</taxon>
        <taxon>Entomobryomorpha</taxon>
        <taxon>Entomobryoidea</taxon>
        <taxon>Orchesellidae</taxon>
        <taxon>Orchesellinae</taxon>
        <taxon>Orchesella</taxon>
    </lineage>
</organism>
<feature type="chain" id="PRO_5045398065" evidence="5">
    <location>
        <begin position="28"/>
        <end position="538"/>
    </location>
</feature>
<evidence type="ECO:0000256" key="2">
    <source>
        <dbReference type="ARBA" id="ARBA00022737"/>
    </source>
</evidence>
<dbReference type="SMART" id="SM00369">
    <property type="entry name" value="LRR_TYP"/>
    <property type="match status" value="7"/>
</dbReference>
<keyword evidence="2" id="KW-0677">Repeat</keyword>
<protein>
    <submittedName>
        <fullName evidence="6">Uncharacterized protein</fullName>
    </submittedName>
</protein>
<sequence>MGPIQRRTLKITAILFLFQTLYSLCQTETTEWYGSGQDLGLLCESDNDSVGQHLGCNCNSVGKIQKLLQADCSKKWIGYNDTLLLPPQLNVSRHVRILDLSDNYLTKVNMETFGNCEAVEILQLNDNEIQSFEGVSCFRVLKLDLSHNRLQNLTNTALANMGRLVELDLSFNELLFLEPNTFEPLKMLRVLNLGSNLLGMELFYMEDYILSLKNLERLEELDLSNSSLPDFPEYLINGTTHLKKLKLRDNLIQFISSGVFEEMHELTALDLSGNLFGTIEPYQFVGLRKLQTLILDKMRTLKSVQEHAFAGLPSLRELSCQMNYYLTVIDPMAFRGDPETEVEDCHPKIVRLGDNDLRFIDYPLLVWKDIEILELHRNSWVCDCNLQWVSDFYKHKLKEAAILGDSYFSCYEPHIFAGVPVVSVNPEEMLCFSPVATIAGTIGIIVFGILLFSFCTVIVLNQMGMLPDWVRQYNIFGSGSSLPTYTRVNPKPSTKARRMVERGQALPDLHCYSGNNNSKSNEPTTDDLEWDNADVGRP</sequence>
<comment type="caution">
    <text evidence="6">The sequence shown here is derived from an EMBL/GenBank/DDBJ whole genome shotgun (WGS) entry which is preliminary data.</text>
</comment>
<keyword evidence="4" id="KW-1133">Transmembrane helix</keyword>
<keyword evidence="5" id="KW-0732">Signal</keyword>
<dbReference type="PANTHER" id="PTHR24366:SF168">
    <property type="entry name" value="GH22922P-RELATED"/>
    <property type="match status" value="1"/>
</dbReference>
<accession>A0ABP1Q6X0</accession>
<feature type="compositionally biased region" description="Polar residues" evidence="3">
    <location>
        <begin position="513"/>
        <end position="523"/>
    </location>
</feature>
<dbReference type="SUPFAM" id="SSF52058">
    <property type="entry name" value="L domain-like"/>
    <property type="match status" value="1"/>
</dbReference>
<evidence type="ECO:0000256" key="5">
    <source>
        <dbReference type="SAM" id="SignalP"/>
    </source>
</evidence>
<feature type="transmembrane region" description="Helical" evidence="4">
    <location>
        <begin position="435"/>
        <end position="460"/>
    </location>
</feature>
<dbReference type="Proteomes" id="UP001642540">
    <property type="component" value="Unassembled WGS sequence"/>
</dbReference>
<dbReference type="Pfam" id="PF13855">
    <property type="entry name" value="LRR_8"/>
    <property type="match status" value="3"/>
</dbReference>
<dbReference type="Gene3D" id="3.80.10.10">
    <property type="entry name" value="Ribonuclease Inhibitor"/>
    <property type="match status" value="2"/>
</dbReference>
<dbReference type="InterPro" id="IPR003591">
    <property type="entry name" value="Leu-rich_rpt_typical-subtyp"/>
</dbReference>
<keyword evidence="1" id="KW-0433">Leucine-rich repeat</keyword>
<keyword evidence="4" id="KW-0812">Transmembrane</keyword>
<feature type="region of interest" description="Disordered" evidence="3">
    <location>
        <begin position="508"/>
        <end position="538"/>
    </location>
</feature>
<dbReference type="InterPro" id="IPR001611">
    <property type="entry name" value="Leu-rich_rpt"/>
</dbReference>
<feature type="signal peptide" evidence="5">
    <location>
        <begin position="1"/>
        <end position="27"/>
    </location>
</feature>
<evidence type="ECO:0000256" key="1">
    <source>
        <dbReference type="ARBA" id="ARBA00022614"/>
    </source>
</evidence>
<proteinExistence type="predicted"/>